<protein>
    <submittedName>
        <fullName evidence="2">Uncharacterized protein</fullName>
    </submittedName>
</protein>
<evidence type="ECO:0000313" key="2">
    <source>
        <dbReference type="EMBL" id="OMJ87322.1"/>
    </source>
</evidence>
<name>A0A1R2CE91_9CILI</name>
<gene>
    <name evidence="2" type="ORF">SteCoe_11009</name>
</gene>
<feature type="coiled-coil region" evidence="1">
    <location>
        <begin position="318"/>
        <end position="348"/>
    </location>
</feature>
<proteinExistence type="predicted"/>
<dbReference type="Proteomes" id="UP000187209">
    <property type="component" value="Unassembled WGS sequence"/>
</dbReference>
<comment type="caution">
    <text evidence="2">The sequence shown here is derived from an EMBL/GenBank/DDBJ whole genome shotgun (WGS) entry which is preliminary data.</text>
</comment>
<accession>A0A1R2CE91</accession>
<organism evidence="2 3">
    <name type="scientific">Stentor coeruleus</name>
    <dbReference type="NCBI Taxonomy" id="5963"/>
    <lineage>
        <taxon>Eukaryota</taxon>
        <taxon>Sar</taxon>
        <taxon>Alveolata</taxon>
        <taxon>Ciliophora</taxon>
        <taxon>Postciliodesmatophora</taxon>
        <taxon>Heterotrichea</taxon>
        <taxon>Heterotrichida</taxon>
        <taxon>Stentoridae</taxon>
        <taxon>Stentor</taxon>
    </lineage>
</organism>
<reference evidence="2 3" key="1">
    <citation type="submission" date="2016-11" db="EMBL/GenBank/DDBJ databases">
        <title>The macronuclear genome of Stentor coeruleus: a giant cell with tiny introns.</title>
        <authorList>
            <person name="Slabodnick M."/>
            <person name="Ruby J.G."/>
            <person name="Reiff S.B."/>
            <person name="Swart E.C."/>
            <person name="Gosai S."/>
            <person name="Prabakaran S."/>
            <person name="Witkowska E."/>
            <person name="Larue G.E."/>
            <person name="Fisher S."/>
            <person name="Freeman R.M."/>
            <person name="Gunawardena J."/>
            <person name="Chu W."/>
            <person name="Stover N.A."/>
            <person name="Gregory B.D."/>
            <person name="Nowacki M."/>
            <person name="Derisi J."/>
            <person name="Roy S.W."/>
            <person name="Marshall W.F."/>
            <person name="Sood P."/>
        </authorList>
    </citation>
    <scope>NUCLEOTIDE SEQUENCE [LARGE SCALE GENOMIC DNA]</scope>
    <source>
        <strain evidence="2">WM001</strain>
    </source>
</reference>
<feature type="coiled-coil region" evidence="1">
    <location>
        <begin position="212"/>
        <end position="239"/>
    </location>
</feature>
<dbReference type="EMBL" id="MPUH01000180">
    <property type="protein sequence ID" value="OMJ87322.1"/>
    <property type="molecule type" value="Genomic_DNA"/>
</dbReference>
<keyword evidence="3" id="KW-1185">Reference proteome</keyword>
<evidence type="ECO:0000313" key="3">
    <source>
        <dbReference type="Proteomes" id="UP000187209"/>
    </source>
</evidence>
<evidence type="ECO:0000256" key="1">
    <source>
        <dbReference type="SAM" id="Coils"/>
    </source>
</evidence>
<sequence>MDYIELNAIPEVASSDEEPLDLIQLTMKITLDDGSETPETPLSALFRQESVRSRYEFSRQDSYKQKPPAIDTFPSIRGLEYESAKPVAEVPKRRPSGLIKNSFSDHLRVDSEREIKNPDDDLKSIASENTEKTFSRRGSKRSKTFNAAENIETLRNIIVGKPIAPETMLIAAIGSIYEVDLNSRRKDIQLIDLASNNLEHVNMKYDQVIMYQEEIHDDLIKLEQKYAESQEQTLKIEEDMNKCKNVYTENRISLENKLKTIHHRIYLAMNGQEKLGYSLKDTSEWYETMLNENFEIEERCKMNIEDLQTNLHIIESSRIKQEKMCEDLQEILDEIKNERAKKKMLKEKIRICTESLCEVTGYLNDSKIKKELALEFSELLSSIKKEISDGIKAEKNFEINAVTDPKSIMPYFRASDTCIN</sequence>
<keyword evidence="1" id="KW-0175">Coiled coil</keyword>
<dbReference type="AlphaFoldDB" id="A0A1R2CE91"/>